<gene>
    <name evidence="2" type="ORF">EII40_03600</name>
</gene>
<evidence type="ECO:0000313" key="3">
    <source>
        <dbReference type="Proteomes" id="UP000278609"/>
    </source>
</evidence>
<name>A0A3P1XUJ8_TANFO</name>
<feature type="non-terminal residue" evidence="2">
    <location>
        <position position="1425"/>
    </location>
</feature>
<reference evidence="2 3" key="1">
    <citation type="submission" date="2018-11" db="EMBL/GenBank/DDBJ databases">
        <title>Genomes From Bacteria Associated with the Canine Oral Cavity: a Test Case for Automated Genome-Based Taxonomic Assignment.</title>
        <authorList>
            <person name="Coil D.A."/>
            <person name="Jospin G."/>
            <person name="Darling A.E."/>
            <person name="Wallis C."/>
            <person name="Davis I.J."/>
            <person name="Harris S."/>
            <person name="Eisen J.A."/>
            <person name="Holcombe L.J."/>
            <person name="O'Flynn C."/>
        </authorList>
    </citation>
    <scope>NUCLEOTIDE SEQUENCE [LARGE SCALE GENOMIC DNA]</scope>
    <source>
        <strain evidence="2 3">OH2617_COT-023</strain>
    </source>
</reference>
<dbReference type="Proteomes" id="UP000278609">
    <property type="component" value="Unassembled WGS sequence"/>
</dbReference>
<protein>
    <submittedName>
        <fullName evidence="2">Uncharacterized protein</fullName>
    </submittedName>
</protein>
<proteinExistence type="predicted"/>
<evidence type="ECO:0000256" key="1">
    <source>
        <dbReference type="SAM" id="MobiDB-lite"/>
    </source>
</evidence>
<sequence>MERIRCETPSCFYLWSKSRTVLLLCMLFLTVIATQAQKVNWTSGYPKFNEEPIVILGEERTLLIRFTPLDADISNASVNIKLPPQIEAGSASGKIVIGGTSLTLSEMSSGTLATGKTLTINITSGGNKLSENQEVEFHVKINALCATNGIGDFDIQVKSGAANVTDGNKKMKSNIKRPVPALVPQSSVIAYSSASEAKTITYYLKVNTAEKAKSATVFFMTDLQTRLEEFKLRGTPVNANETTSGGTKTYKIVLTPALLGGWIDQTNHQVITFKASSTGGGGTSRTISSKVQYPHDQDCFTTNGGQVTMAYSGMSAPKMDHIETTYIDGGGTPIVPHQINLDGTTPTEARLIFQNTGGSDATGIKLEVEPYGQYAYFDIEQIYEQVEGGPKNRVDPSYIEVERKITNNPRLRYLKPGLHNVKPLRIHIKTPTVVPPGKKITYWIPTINGDIYDNTDKNVFFNYATYTINGLRHHLYEVKDPNGRQGIVPKRESYHIRYMNASHWRERPAMLGLKPGSANKCIRSVAIAPGIIHTSNQIIPEFQIQTPAWLKINDIKITTDLAGDSIYNDPRVQITKAMTHPTYTLTFNTSPGVEQNLGLLYLHIEYEGDPSGCIGGNNATGTVKYIANQTWPSKKLEKLSQVFQQVMLLCASDGISLNEFTLQRTTKGLKDSDNDEVPDDGSPVPDSDIRNDLYVEGDQGFFIWKGTIHTSSYKYLDIPVTMVGFRNKNLIIGNGTISINSGSPQAGVTYTSKGDGTSEGYFRYYASGGLPAGPVEIRVPFEVRAGEYNGMDDYSSIETELYVSQTAIADPNNSASDPARHGKDKNGISIGLYRMDPLNWWYHDGKSHTFSTNDPLFFGPSHLAPASAQVLNNTSLGYVDLFHQGKFPAPHFSKEVRFHAYLEQLEWQLPRGYRITSPLTIYRQDIRDERINYHDNSKLIKNIVSDPSSTKERVIHKIADIYDLAFDGSTPLAPNKIQRPDDYWFLRLFGTMKALPSAKRGTSRMTRTATLRRPDGTLLQVRDLEVDLTYNGPGNSLSITPKTIPATGPLLNVALGVINESQTNIPTMYIYMQGNVKNVKLRQGGTTVNGEGFQNRWIKVPTPPAPNAPALNFDWGFEFTGAGGTCADEQAAIYTLIGGNGWHPDTTRPLDPTDQHDDNDYISAADTITISPVNRAGITGEIIGITSKPDTIPALRKKPSAIDSTYWIKAEFTSIGEGPLKNPEMLFKVPPYQVYMPGSAKVVRMNGTLPDTVAVSPAVETMLKNAFSRTHSDVTVMREMTLNLKEAKGSPNDFVLPGTLGVTSGDQLKAGILMEFGALCESDFAGLRYEGKVSGYTICGNEPSGNHAEFVSRRLYPDVTYNYLFKKIKIETQSGTHAFNEIQTQDTLKLNIRKITGTVNNMVPTDHLMLRMPKELNVDGESVFY</sequence>
<comment type="caution">
    <text evidence="2">The sequence shown here is derived from an EMBL/GenBank/DDBJ whole genome shotgun (WGS) entry which is preliminary data.</text>
</comment>
<dbReference type="RefSeq" id="WP_148091554.1">
    <property type="nucleotide sequence ID" value="NZ_RQYS01000011.1"/>
</dbReference>
<evidence type="ECO:0000313" key="2">
    <source>
        <dbReference type="EMBL" id="RRD62439.1"/>
    </source>
</evidence>
<organism evidence="2 3">
    <name type="scientific">Tannerella forsythia</name>
    <name type="common">Bacteroides forsythus</name>
    <dbReference type="NCBI Taxonomy" id="28112"/>
    <lineage>
        <taxon>Bacteria</taxon>
        <taxon>Pseudomonadati</taxon>
        <taxon>Bacteroidota</taxon>
        <taxon>Bacteroidia</taxon>
        <taxon>Bacteroidales</taxon>
        <taxon>Tannerellaceae</taxon>
        <taxon>Tannerella</taxon>
    </lineage>
</organism>
<feature type="region of interest" description="Disordered" evidence="1">
    <location>
        <begin position="668"/>
        <end position="688"/>
    </location>
</feature>
<dbReference type="EMBL" id="RQYS01000011">
    <property type="protein sequence ID" value="RRD62439.1"/>
    <property type="molecule type" value="Genomic_DNA"/>
</dbReference>
<accession>A0A3P1XUJ8</accession>